<keyword evidence="1" id="KW-1133">Transmembrane helix</keyword>
<dbReference type="STRING" id="767519.SAMN05216559_3798"/>
<keyword evidence="1" id="KW-0812">Transmembrane</keyword>
<dbReference type="Proteomes" id="UP000199062">
    <property type="component" value="Unassembled WGS sequence"/>
</dbReference>
<dbReference type="InterPro" id="IPR011674">
    <property type="entry name" value="DUF1616"/>
</dbReference>
<reference evidence="3 4" key="1">
    <citation type="submission" date="2016-10" db="EMBL/GenBank/DDBJ databases">
        <authorList>
            <person name="de Groot N.N."/>
        </authorList>
    </citation>
    <scope>NUCLEOTIDE SEQUENCE [LARGE SCALE GENOMIC DNA]</scope>
    <source>
        <strain evidence="3 4">CGMCC 1.10457</strain>
    </source>
</reference>
<keyword evidence="1" id="KW-0472">Membrane</keyword>
<dbReference type="EMBL" id="FOZK01000004">
    <property type="protein sequence ID" value="SFS10751.1"/>
    <property type="molecule type" value="Genomic_DNA"/>
</dbReference>
<evidence type="ECO:0000256" key="1">
    <source>
        <dbReference type="SAM" id="Phobius"/>
    </source>
</evidence>
<gene>
    <name evidence="3" type="ORF">SAMN05216559_3798</name>
</gene>
<evidence type="ECO:0000259" key="2">
    <source>
        <dbReference type="Pfam" id="PF07760"/>
    </source>
</evidence>
<dbReference type="Pfam" id="PF07760">
    <property type="entry name" value="DUF1616"/>
    <property type="match status" value="1"/>
</dbReference>
<accession>A0A1I6M504</accession>
<feature type="transmembrane region" description="Helical" evidence="1">
    <location>
        <begin position="52"/>
        <end position="71"/>
    </location>
</feature>
<sequence length="337" mass="35677">MTTASSTDSEPGRIRSLLAGFPLDLLAVVVLTALVFAVLLGSDAGYSWPRALVGMVFVLVLPGYALVAALFPGRPTGTRSHPVSASAYSPGTIERFGLSFGFSLALLPILAVIHGLLGIPFETATVVTSVTVLVVALSIVGIVRRFALSPNERYSPPSLLGFGARTRDWLAAGTATDTVLSAVLVVAVLLAVGSLAFGLTGPTQGESYTSVSLVTESSDGDYVASGYPTNLTAGEAHELTLEVENRYEEPADYTAVVELQRVDRNGTDGVAVTERERLQTLASQVPANETWRATHQVEPSMTGEDLRLAYYVYRGEAPETPSAENAEGHVHLWVTVQ</sequence>
<feature type="transmembrane region" description="Helical" evidence="1">
    <location>
        <begin position="179"/>
        <end position="199"/>
    </location>
</feature>
<dbReference type="AlphaFoldDB" id="A0A1I6M504"/>
<feature type="transmembrane region" description="Helical" evidence="1">
    <location>
        <begin position="21"/>
        <end position="40"/>
    </location>
</feature>
<dbReference type="OrthoDB" id="82282at2157"/>
<dbReference type="RefSeq" id="WP_089818649.1">
    <property type="nucleotide sequence ID" value="NZ_FOZK01000004.1"/>
</dbReference>
<evidence type="ECO:0000313" key="4">
    <source>
        <dbReference type="Proteomes" id="UP000199062"/>
    </source>
</evidence>
<evidence type="ECO:0000313" key="3">
    <source>
        <dbReference type="EMBL" id="SFS10751.1"/>
    </source>
</evidence>
<keyword evidence="4" id="KW-1185">Reference proteome</keyword>
<feature type="transmembrane region" description="Helical" evidence="1">
    <location>
        <begin position="123"/>
        <end position="143"/>
    </location>
</feature>
<feature type="domain" description="DUF1616" evidence="2">
    <location>
        <begin position="28"/>
        <end position="335"/>
    </location>
</feature>
<proteinExistence type="predicted"/>
<name>A0A1I6M504_9EURY</name>
<protein>
    <submittedName>
        <fullName evidence="3">Uncharacterized membrane protein</fullName>
    </submittedName>
</protein>
<feature type="transmembrane region" description="Helical" evidence="1">
    <location>
        <begin position="96"/>
        <end position="117"/>
    </location>
</feature>
<organism evidence="3 4">
    <name type="scientific">Halomicrobium zhouii</name>
    <dbReference type="NCBI Taxonomy" id="767519"/>
    <lineage>
        <taxon>Archaea</taxon>
        <taxon>Methanobacteriati</taxon>
        <taxon>Methanobacteriota</taxon>
        <taxon>Stenosarchaea group</taxon>
        <taxon>Halobacteria</taxon>
        <taxon>Halobacteriales</taxon>
        <taxon>Haloarculaceae</taxon>
        <taxon>Halomicrobium</taxon>
    </lineage>
</organism>